<dbReference type="EMBL" id="LHQQ01000043">
    <property type="protein sequence ID" value="KOS45453.1"/>
    <property type="molecule type" value="Genomic_DNA"/>
</dbReference>
<name>A0A0N0RZE1_9EURO</name>
<accession>A0A0N0RZE1</accession>
<evidence type="ECO:0008006" key="4">
    <source>
        <dbReference type="Google" id="ProtNLM"/>
    </source>
</evidence>
<evidence type="ECO:0000256" key="1">
    <source>
        <dbReference type="SAM" id="Phobius"/>
    </source>
</evidence>
<keyword evidence="1" id="KW-0472">Membrane</keyword>
<organism evidence="2 3">
    <name type="scientific">Penicillium nordicum</name>
    <dbReference type="NCBI Taxonomy" id="229535"/>
    <lineage>
        <taxon>Eukaryota</taxon>
        <taxon>Fungi</taxon>
        <taxon>Dikarya</taxon>
        <taxon>Ascomycota</taxon>
        <taxon>Pezizomycotina</taxon>
        <taxon>Eurotiomycetes</taxon>
        <taxon>Eurotiomycetidae</taxon>
        <taxon>Eurotiales</taxon>
        <taxon>Aspergillaceae</taxon>
        <taxon>Penicillium</taxon>
    </lineage>
</organism>
<gene>
    <name evidence="2" type="ORF">ACN38_g3606</name>
</gene>
<keyword evidence="1" id="KW-1133">Transmembrane helix</keyword>
<reference evidence="2 3" key="1">
    <citation type="submission" date="2015-08" db="EMBL/GenBank/DDBJ databases">
        <title>Genome sequencing of Penicillium nordicum.</title>
        <authorList>
            <person name="Nguyen H.D."/>
            <person name="Seifert K.A."/>
        </authorList>
    </citation>
    <scope>NUCLEOTIDE SEQUENCE [LARGE SCALE GENOMIC DNA]</scope>
    <source>
        <strain evidence="2 3">DAOMC 185683</strain>
    </source>
</reference>
<protein>
    <recommendedName>
        <fullName evidence="4">Transmembrane protein</fullName>
    </recommendedName>
</protein>
<sequence length="70" mass="8204">MVVDPKCRCRGHRMSQMQPRDESRVSHCHPFLFQRLLILSAPLVILNYFLFIFPNTPGRLVRLVCKARPP</sequence>
<comment type="caution">
    <text evidence="2">The sequence shown here is derived from an EMBL/GenBank/DDBJ whole genome shotgun (WGS) entry which is preliminary data.</text>
</comment>
<keyword evidence="1" id="KW-0812">Transmembrane</keyword>
<evidence type="ECO:0000313" key="3">
    <source>
        <dbReference type="Proteomes" id="UP000037696"/>
    </source>
</evidence>
<dbReference type="Proteomes" id="UP000037696">
    <property type="component" value="Unassembled WGS sequence"/>
</dbReference>
<keyword evidence="3" id="KW-1185">Reference proteome</keyword>
<proteinExistence type="predicted"/>
<feature type="transmembrane region" description="Helical" evidence="1">
    <location>
        <begin position="32"/>
        <end position="53"/>
    </location>
</feature>
<dbReference type="AlphaFoldDB" id="A0A0N0RZE1"/>
<evidence type="ECO:0000313" key="2">
    <source>
        <dbReference type="EMBL" id="KOS45453.1"/>
    </source>
</evidence>